<dbReference type="InterPro" id="IPR005064">
    <property type="entry name" value="BUG"/>
</dbReference>
<gene>
    <name evidence="3" type="ORF">CBW24_15950</name>
</gene>
<dbReference type="Pfam" id="PF03401">
    <property type="entry name" value="TctC"/>
    <property type="match status" value="1"/>
</dbReference>
<dbReference type="KEGG" id="cmag:CBW24_15950"/>
<evidence type="ECO:0000256" key="2">
    <source>
        <dbReference type="SAM" id="SignalP"/>
    </source>
</evidence>
<dbReference type="InterPro" id="IPR042100">
    <property type="entry name" value="Bug_dom1"/>
</dbReference>
<name>A0A291M3Y1_9RHOB</name>
<evidence type="ECO:0000256" key="1">
    <source>
        <dbReference type="ARBA" id="ARBA00006987"/>
    </source>
</evidence>
<dbReference type="OrthoDB" id="8970543at2"/>
<evidence type="ECO:0000313" key="3">
    <source>
        <dbReference type="EMBL" id="ATI43639.1"/>
    </source>
</evidence>
<keyword evidence="2" id="KW-0732">Signal</keyword>
<dbReference type="SUPFAM" id="SSF53850">
    <property type="entry name" value="Periplasmic binding protein-like II"/>
    <property type="match status" value="1"/>
</dbReference>
<reference evidence="3 4" key="1">
    <citation type="submission" date="2017-05" db="EMBL/GenBank/DDBJ databases">
        <title>Comparative genomic and metabolic analysis of manganese-oxidizing mechanisms in Celeribater manganoxidans DY25T: its adaption to the environment of polymetallic nodule.</title>
        <authorList>
            <person name="Wang X."/>
        </authorList>
    </citation>
    <scope>NUCLEOTIDE SEQUENCE [LARGE SCALE GENOMIC DNA]</scope>
    <source>
        <strain evidence="3 4">DY25</strain>
        <plasmid evidence="4">pdy25-a</plasmid>
    </source>
</reference>
<keyword evidence="4" id="KW-1185">Reference proteome</keyword>
<keyword evidence="3" id="KW-0614">Plasmid</keyword>
<accession>A0A291M3Y1</accession>
<dbReference type="Gene3D" id="3.40.190.10">
    <property type="entry name" value="Periplasmic binding protein-like II"/>
    <property type="match status" value="1"/>
</dbReference>
<proteinExistence type="inferred from homology"/>
<dbReference type="PIRSF" id="PIRSF017082">
    <property type="entry name" value="YflP"/>
    <property type="match status" value="1"/>
</dbReference>
<dbReference type="Proteomes" id="UP000219050">
    <property type="component" value="Plasmid pDY25-A"/>
</dbReference>
<feature type="chain" id="PRO_5012968273" evidence="2">
    <location>
        <begin position="26"/>
        <end position="326"/>
    </location>
</feature>
<dbReference type="EMBL" id="CP021405">
    <property type="protein sequence ID" value="ATI43639.1"/>
    <property type="molecule type" value="Genomic_DNA"/>
</dbReference>
<comment type="similarity">
    <text evidence="1">Belongs to the UPF0065 (bug) family.</text>
</comment>
<organism evidence="3 4">
    <name type="scientific">Pacificitalea manganoxidans</name>
    <dbReference type="NCBI Taxonomy" id="1411902"/>
    <lineage>
        <taxon>Bacteria</taxon>
        <taxon>Pseudomonadati</taxon>
        <taxon>Pseudomonadota</taxon>
        <taxon>Alphaproteobacteria</taxon>
        <taxon>Rhodobacterales</taxon>
        <taxon>Paracoccaceae</taxon>
        <taxon>Pacificitalea</taxon>
    </lineage>
</organism>
<evidence type="ECO:0000313" key="4">
    <source>
        <dbReference type="Proteomes" id="UP000219050"/>
    </source>
</evidence>
<protein>
    <submittedName>
        <fullName evidence="3">ABC transporter substrate-binding protein</fullName>
    </submittedName>
</protein>
<sequence>MMHRRTLIGAAALLATTCLPVVAMADYPERDIRVVVPWGAGGGTDGIVRKITSIAEQEFDGASMYVENVEGGVSATGVGQVMSAKPDGYTLGALTYDSIVTVPWQNMLPSYKLEKLKLIARITSEPDALIVDADSDYQSLADIVEAAKADPGQVRIAVQNLGGRIHLTLLQLQSLTDTEFKIVSYPGGAAPQKEAILSDEVDIALTSLGDFANLLEDGTVRGVVEFASTRNPTYDVPTSVEEGYELENGSFIVFAAPADTPDDVVATIEAAYKAAYDSDEFQSWVAGVGVTPDWLGSDEVTGWADDTAQGLFSEMDALVETGILSK</sequence>
<dbReference type="AlphaFoldDB" id="A0A291M3Y1"/>
<dbReference type="Gene3D" id="3.40.190.150">
    <property type="entry name" value="Bordetella uptake gene, domain 1"/>
    <property type="match status" value="1"/>
</dbReference>
<dbReference type="PANTHER" id="PTHR42928:SF5">
    <property type="entry name" value="BLR1237 PROTEIN"/>
    <property type="match status" value="1"/>
</dbReference>
<dbReference type="PANTHER" id="PTHR42928">
    <property type="entry name" value="TRICARBOXYLATE-BINDING PROTEIN"/>
    <property type="match status" value="1"/>
</dbReference>
<feature type="signal peptide" evidence="2">
    <location>
        <begin position="1"/>
        <end position="25"/>
    </location>
</feature>
<geneLocation type="plasmid" evidence="4">
    <name>pdy25-a</name>
</geneLocation>
<dbReference type="CDD" id="cd07012">
    <property type="entry name" value="PBP2_Bug_TTT"/>
    <property type="match status" value="1"/>
</dbReference>